<dbReference type="Pfam" id="PF11316">
    <property type="entry name" value="Rhamno_transf"/>
    <property type="match status" value="1"/>
</dbReference>
<dbReference type="EMBL" id="BSFH01000086">
    <property type="protein sequence ID" value="GLK65377.1"/>
    <property type="molecule type" value="Genomic_DNA"/>
</dbReference>
<gene>
    <name evidence="1" type="ORF">GCM10017635_28520</name>
</gene>
<dbReference type="GO" id="GO:0000428">
    <property type="term" value="C:DNA-directed RNA polymerase complex"/>
    <property type="evidence" value="ECO:0007669"/>
    <property type="project" value="UniProtKB-KW"/>
</dbReference>
<reference evidence="1" key="1">
    <citation type="journal article" date="2014" name="Int. J. Syst. Evol. Microbiol.">
        <title>Complete genome sequence of Corynebacterium casei LMG S-19264T (=DSM 44701T), isolated from a smear-ripened cheese.</title>
        <authorList>
            <consortium name="US DOE Joint Genome Institute (JGI-PGF)"/>
            <person name="Walter F."/>
            <person name="Albersmeier A."/>
            <person name="Kalinowski J."/>
            <person name="Ruckert C."/>
        </authorList>
    </citation>
    <scope>NUCLEOTIDE SEQUENCE</scope>
    <source>
        <strain evidence="1">VKM B-2222</strain>
    </source>
</reference>
<evidence type="ECO:0000313" key="2">
    <source>
        <dbReference type="Proteomes" id="UP001143349"/>
    </source>
</evidence>
<comment type="caution">
    <text evidence="1">The sequence shown here is derived from an EMBL/GenBank/DDBJ whole genome shotgun (WGS) entry which is preliminary data.</text>
</comment>
<keyword evidence="1" id="KW-0240">DNA-directed RNA polymerase</keyword>
<dbReference type="RefSeq" id="WP_050804212.1">
    <property type="nucleotide sequence ID" value="NZ_BSFH01000086.1"/>
</dbReference>
<evidence type="ECO:0000313" key="1">
    <source>
        <dbReference type="EMBL" id="GLK65377.1"/>
    </source>
</evidence>
<keyword evidence="2" id="KW-1185">Reference proteome</keyword>
<accession>A0AAD3P0J9</accession>
<organism evidence="1 2">
    <name type="scientific">Paracoccus kondratievae</name>
    <dbReference type="NCBI Taxonomy" id="135740"/>
    <lineage>
        <taxon>Bacteria</taxon>
        <taxon>Pseudomonadati</taxon>
        <taxon>Pseudomonadota</taxon>
        <taxon>Alphaproteobacteria</taxon>
        <taxon>Rhodobacterales</taxon>
        <taxon>Paracoccaceae</taxon>
        <taxon>Paracoccus</taxon>
    </lineage>
</organism>
<protein>
    <submittedName>
        <fullName evidence="1">DNA-directed RNA polymerase subunit beta</fullName>
    </submittedName>
</protein>
<proteinExistence type="predicted"/>
<dbReference type="AlphaFoldDB" id="A0AAD3P0J9"/>
<dbReference type="Proteomes" id="UP001143349">
    <property type="component" value="Unassembled WGS sequence"/>
</dbReference>
<keyword evidence="1" id="KW-0804">Transcription</keyword>
<reference evidence="1" key="2">
    <citation type="submission" date="2023-01" db="EMBL/GenBank/DDBJ databases">
        <authorList>
            <person name="Sun Q."/>
            <person name="Evtushenko L."/>
        </authorList>
    </citation>
    <scope>NUCLEOTIDE SEQUENCE</scope>
    <source>
        <strain evidence="1">VKM B-2222</strain>
    </source>
</reference>
<name>A0AAD3P0J9_9RHOB</name>
<sequence length="273" mass="31059">MRIQMLGLCRFSYLGGRGFQTAPDSLEERRAYLYDPQRLARRWFWFEHVTLPSLLVQTDPDFTLVLMTGPDLPDPWLSNLRELAGTVPQFRLALIPPMESHLDACMAAVAPHIEPGADVVGHFRQDDDDAVAVDYIRHARRDFADMRQLWERKRRLFCDYTRGVVLRVKPKGITTELRITHHASAALTVYLPPDAERCVVHYPHWQVGALMPGVALASRPMYVRLLHHDNDSGAVGPGYRTPVQPESFEPVLAERFRIDLAALRDGTERLLAG</sequence>
<dbReference type="InterPro" id="IPR021466">
    <property type="entry name" value="Put_rhamnosyl_transferase"/>
</dbReference>